<evidence type="ECO:0000256" key="1">
    <source>
        <dbReference type="ARBA" id="ARBA00004952"/>
    </source>
</evidence>
<dbReference type="InterPro" id="IPR007229">
    <property type="entry name" value="Nic_PRibTrfase-Fam"/>
</dbReference>
<dbReference type="SUPFAM" id="SSF54675">
    <property type="entry name" value="Nicotinate/Quinolinate PRTase N-terminal domain-like"/>
    <property type="match status" value="1"/>
</dbReference>
<dbReference type="SUPFAM" id="SSF51690">
    <property type="entry name" value="Nicotinate/Quinolinate PRTase C-terminal domain-like"/>
    <property type="match status" value="1"/>
</dbReference>
<dbReference type="OrthoDB" id="9770610at2"/>
<dbReference type="STRING" id="1122155.SAMN02745158_04242"/>
<dbReference type="UniPathway" id="UPA00253">
    <property type="reaction ID" value="UER00457"/>
</dbReference>
<evidence type="ECO:0000256" key="9">
    <source>
        <dbReference type="RuleBase" id="RU365100"/>
    </source>
</evidence>
<dbReference type="InterPro" id="IPR036068">
    <property type="entry name" value="Nicotinate_pribotase-like_C"/>
</dbReference>
<dbReference type="InterPro" id="IPR040727">
    <property type="entry name" value="NAPRTase_N"/>
</dbReference>
<comment type="catalytic activity">
    <reaction evidence="8 9">
        <text>5-phospho-alpha-D-ribose 1-diphosphate + nicotinate + ATP + H2O = nicotinate beta-D-ribonucleotide + ADP + phosphate + diphosphate</text>
        <dbReference type="Rhea" id="RHEA:36163"/>
        <dbReference type="ChEBI" id="CHEBI:15377"/>
        <dbReference type="ChEBI" id="CHEBI:30616"/>
        <dbReference type="ChEBI" id="CHEBI:32544"/>
        <dbReference type="ChEBI" id="CHEBI:33019"/>
        <dbReference type="ChEBI" id="CHEBI:43474"/>
        <dbReference type="ChEBI" id="CHEBI:57502"/>
        <dbReference type="ChEBI" id="CHEBI:58017"/>
        <dbReference type="ChEBI" id="CHEBI:456216"/>
        <dbReference type="EC" id="6.3.4.21"/>
    </reaction>
</comment>
<reference evidence="13 14" key="1">
    <citation type="submission" date="2016-11" db="EMBL/GenBank/DDBJ databases">
        <authorList>
            <person name="Jaros S."/>
            <person name="Januszkiewicz K."/>
            <person name="Wedrychowicz H."/>
        </authorList>
    </citation>
    <scope>NUCLEOTIDE SEQUENCE [LARGE SCALE GENOMIC DNA]</scope>
    <source>
        <strain evidence="13 14">DSM 17459</strain>
    </source>
</reference>
<evidence type="ECO:0000256" key="2">
    <source>
        <dbReference type="ARBA" id="ARBA00010897"/>
    </source>
</evidence>
<proteinExistence type="inferred from homology"/>
<gene>
    <name evidence="13" type="ORF">SAMN02745158_04242</name>
</gene>
<evidence type="ECO:0000313" key="13">
    <source>
        <dbReference type="EMBL" id="SHF56898.1"/>
    </source>
</evidence>
<feature type="domain" description="Nicotinate phosphoribosyltransferase C-terminal" evidence="12">
    <location>
        <begin position="357"/>
        <end position="468"/>
    </location>
</feature>
<keyword evidence="13" id="KW-0328">Glycosyltransferase</keyword>
<name>A0A1M5CQ99_9CLOT</name>
<dbReference type="GO" id="GO:0005829">
    <property type="term" value="C:cytosol"/>
    <property type="evidence" value="ECO:0007669"/>
    <property type="project" value="TreeGrafter"/>
</dbReference>
<dbReference type="PANTHER" id="PTHR11098:SF1">
    <property type="entry name" value="NICOTINATE PHOSPHORIBOSYLTRANSFERASE"/>
    <property type="match status" value="1"/>
</dbReference>
<dbReference type="NCBIfam" id="NF006695">
    <property type="entry name" value="PRK09243.1-2"/>
    <property type="match status" value="1"/>
</dbReference>
<keyword evidence="5 9" id="KW-0436">Ligase</keyword>
<dbReference type="Pfam" id="PF17956">
    <property type="entry name" value="NAPRTase_C"/>
    <property type="match status" value="1"/>
</dbReference>
<dbReference type="RefSeq" id="WP_072854758.1">
    <property type="nucleotide sequence ID" value="NZ_FQVI01000044.1"/>
</dbReference>
<keyword evidence="6 9" id="KW-0662">Pyridine nucleotide biosynthesis</keyword>
<evidence type="ECO:0000259" key="12">
    <source>
        <dbReference type="Pfam" id="PF17956"/>
    </source>
</evidence>
<dbReference type="Pfam" id="PF17767">
    <property type="entry name" value="NAPRTase_N"/>
    <property type="match status" value="1"/>
</dbReference>
<dbReference type="NCBIfam" id="TIGR01513">
    <property type="entry name" value="NAPRTase_put"/>
    <property type="match status" value="1"/>
</dbReference>
<keyword evidence="7 9" id="KW-0808">Transferase</keyword>
<dbReference type="PANTHER" id="PTHR11098">
    <property type="entry name" value="NICOTINATE PHOSPHORIBOSYLTRANSFERASE"/>
    <property type="match status" value="1"/>
</dbReference>
<evidence type="ECO:0000313" key="14">
    <source>
        <dbReference type="Proteomes" id="UP000184245"/>
    </source>
</evidence>
<dbReference type="GO" id="GO:0034355">
    <property type="term" value="P:NAD+ biosynthetic process via the salvage pathway"/>
    <property type="evidence" value="ECO:0007669"/>
    <property type="project" value="UniProtKB-ARBA"/>
</dbReference>
<comment type="pathway">
    <text evidence="1 9">Cofactor biosynthesis; NAD(+) biosynthesis; nicotinate D-ribonucleotide from nicotinate: step 1/1.</text>
</comment>
<organism evidence="13 14">
    <name type="scientific">Lactonifactor longoviformis DSM 17459</name>
    <dbReference type="NCBI Taxonomy" id="1122155"/>
    <lineage>
        <taxon>Bacteria</taxon>
        <taxon>Bacillati</taxon>
        <taxon>Bacillota</taxon>
        <taxon>Clostridia</taxon>
        <taxon>Eubacteriales</taxon>
        <taxon>Clostridiaceae</taxon>
        <taxon>Lactonifactor</taxon>
    </lineage>
</organism>
<evidence type="ECO:0000256" key="8">
    <source>
        <dbReference type="ARBA" id="ARBA00048668"/>
    </source>
</evidence>
<dbReference type="FunFam" id="3.20.20.70:FF:000076">
    <property type="entry name" value="Nicotinate phosphoribosyltransferase"/>
    <property type="match status" value="1"/>
</dbReference>
<dbReference type="GO" id="GO:0004516">
    <property type="term" value="F:nicotinate phosphoribosyltransferase activity"/>
    <property type="evidence" value="ECO:0007669"/>
    <property type="project" value="UniProtKB-UniRule"/>
</dbReference>
<dbReference type="Gene3D" id="3.20.20.70">
    <property type="entry name" value="Aldolase class I"/>
    <property type="match status" value="1"/>
</dbReference>
<keyword evidence="14" id="KW-1185">Reference proteome</keyword>
<dbReference type="InterPro" id="IPR041525">
    <property type="entry name" value="N/Namide_PRibTrfase"/>
</dbReference>
<evidence type="ECO:0000256" key="5">
    <source>
        <dbReference type="ARBA" id="ARBA00022598"/>
    </source>
</evidence>
<dbReference type="PIRSF" id="PIRSF000484">
    <property type="entry name" value="NAPRT"/>
    <property type="match status" value="1"/>
</dbReference>
<dbReference type="EC" id="6.3.4.21" evidence="3 9"/>
<dbReference type="Proteomes" id="UP000184245">
    <property type="component" value="Unassembled WGS sequence"/>
</dbReference>
<evidence type="ECO:0000256" key="7">
    <source>
        <dbReference type="ARBA" id="ARBA00022679"/>
    </source>
</evidence>
<dbReference type="EMBL" id="FQVI01000044">
    <property type="protein sequence ID" value="SHF56898.1"/>
    <property type="molecule type" value="Genomic_DNA"/>
</dbReference>
<dbReference type="InterPro" id="IPR006405">
    <property type="entry name" value="Nic_PRibTrfase_pncB"/>
</dbReference>
<dbReference type="GO" id="GO:0047280">
    <property type="term" value="F:nicotinamide phosphoribosyltransferase activity"/>
    <property type="evidence" value="ECO:0007669"/>
    <property type="project" value="UniProtKB-ARBA"/>
</dbReference>
<evidence type="ECO:0000256" key="6">
    <source>
        <dbReference type="ARBA" id="ARBA00022642"/>
    </source>
</evidence>
<dbReference type="InterPro" id="IPR013785">
    <property type="entry name" value="Aldolase_TIM"/>
</dbReference>
<dbReference type="CDD" id="cd01570">
    <property type="entry name" value="NAPRTase_A"/>
    <property type="match status" value="1"/>
</dbReference>
<protein>
    <recommendedName>
        <fullName evidence="3 9">Nicotinate phosphoribosyltransferase</fullName>
        <ecNumber evidence="3 9">6.3.4.21</ecNumber>
    </recommendedName>
</protein>
<dbReference type="NCBIfam" id="NF009131">
    <property type="entry name" value="PRK12484.1"/>
    <property type="match status" value="1"/>
</dbReference>
<evidence type="ECO:0000256" key="4">
    <source>
        <dbReference type="ARBA" id="ARBA00022553"/>
    </source>
</evidence>
<dbReference type="Gene3D" id="3.20.140.10">
    <property type="entry name" value="nicotinate phosphoribosyltransferase"/>
    <property type="match status" value="1"/>
</dbReference>
<sequence>MKNLTMLVDFYEFTMANGFYVHGHKDTKAVFEMFYRKNPDRGGYVIAAGLEQLIDFVSDMHFTEEDIDYLRKKRIFDEGFLDYLKEFRFRGTIEAVPEGTIVYPGTPLVTVTGNVIECQLLETFLLLTINHQSLIATKANRICRAAGDGIVMEFGARRAQGPDAAVLGARAAYIGGCHATATVLADQMYGVNAIGTMAHSWIQFFSSEEEAFRAYAETYPDDCTLLIDTYDIIKGAQCAVKVAKEVLEPKGKRLKGVRIDSGDLAYFSKKLRALFDENGMEDCKIVVSNSIDEWLLNSMKTQGARIDSYGIGERLITAKSDPVFGGVYKLVAVEEEGKLTPRIKISENEEKITNPGKKVLWRLFNKTSGIGYADVLTLEEEHLDEGGSFYVIDPKKPWKHILIDNSVAVRLQKTIFDNGKLVYNKPRLEDIRKYVKDQIENTVWEEELRLENPHVHYVDLSEKIYQIKSQMLQEAGKKLN</sequence>
<accession>A0A1M5CQ99</accession>
<feature type="domain" description="Nicotinate phosphoribosyltransferase N-terminal" evidence="11">
    <location>
        <begin position="6"/>
        <end position="130"/>
    </location>
</feature>
<comment type="function">
    <text evidence="9">Catalyzes the first step in the biosynthesis of NAD from nicotinic acid, the ATP-dependent synthesis of beta-nicotinate D-ribonucleotide from nicotinate and 5-phospho-D-ribose 1-phosphate.</text>
</comment>
<dbReference type="InterPro" id="IPR041619">
    <property type="entry name" value="NAPRTase_C"/>
</dbReference>
<keyword evidence="4" id="KW-0597">Phosphoprotein</keyword>
<evidence type="ECO:0000259" key="10">
    <source>
        <dbReference type="Pfam" id="PF04095"/>
    </source>
</evidence>
<comment type="similarity">
    <text evidence="2 9">Belongs to the NAPRTase family.</text>
</comment>
<dbReference type="AlphaFoldDB" id="A0A1M5CQ99"/>
<comment type="PTM">
    <text evidence="9">Transiently phosphorylated on a His residue during the reaction cycle. Phosphorylation strongly increases the affinity for substrates and increases the rate of nicotinate D-ribonucleotide production. Dephosphorylation regenerates the low-affinity form of the enzyme, leading to product release.</text>
</comment>
<dbReference type="Pfam" id="PF04095">
    <property type="entry name" value="NAPRTase"/>
    <property type="match status" value="1"/>
</dbReference>
<evidence type="ECO:0000259" key="11">
    <source>
        <dbReference type="Pfam" id="PF17767"/>
    </source>
</evidence>
<feature type="domain" description="Nicotinate/nicotinamide phosphoribosyltransferase" evidence="10">
    <location>
        <begin position="151"/>
        <end position="339"/>
    </location>
</feature>
<evidence type="ECO:0000256" key="3">
    <source>
        <dbReference type="ARBA" id="ARBA00013236"/>
    </source>
</evidence>